<dbReference type="AlphaFoldDB" id="D7FLV5"/>
<dbReference type="PRINTS" id="PR00298">
    <property type="entry name" value="CHAPERONIN60"/>
</dbReference>
<dbReference type="Proteomes" id="UP000002630">
    <property type="component" value="Unassembled WGS sequence"/>
</dbReference>
<comment type="similarity">
    <text evidence="1 3">Belongs to the chaperonin (HSP60) family.</text>
</comment>
<dbReference type="CDD" id="cd03344">
    <property type="entry name" value="GroEL"/>
    <property type="match status" value="1"/>
</dbReference>
<dbReference type="GO" id="GO:0042026">
    <property type="term" value="P:protein refolding"/>
    <property type="evidence" value="ECO:0007669"/>
    <property type="project" value="InterPro"/>
</dbReference>
<sequence length="578" mass="61030">MYLRQASALAARRATAGSVRRLATGKDVKFGVEGRALMLQGVDMLADAVQVTMGPKGRSAILEQTYGVPRITKDGVTVAKSIEFKDKFHNMGAQLVRQVASKTNDAAGDGTTSATVLTRAIFREGCKAVAAGMNPMDLRKGIKLATDHVVNVLSDISKPISTKEEVAQVGTISANSETEIGDLIASAMERVGNEGVITVQDGKTLDNEIEVVEGMKFDRGYISPYFVTDNKTQMCEMENPLILIVERKVSTISSIIPLLEATVKSQRPLLIVAEDVDSEALATLVVNKLRAGIKVCAVKAPGFGDNRKATLQDLAVLTGGQVISEEVGLKLEDATPDHCGTCKLVKVSKDDSIILDGAGARDGIEERCSLLRESIARVKSDYEKEKLEERLAKLHSGVAVIKVGGSSEVEVGEKKDRFVDALNATRAAVSEGIVPGGGSALLWASRQLEATKASCANMDQKIGVEIIEKALRMPVHTIAMNAGVEGAVVVGELLKTEDPQWGHNAATGEYCDMIQAGIIDPTKVVRTALVDAQSVAALLMTAEAMVTDLPEEEAPAPPMGGGGMGGGMGGMGGMPGMM</sequence>
<dbReference type="Gene3D" id="3.50.7.10">
    <property type="entry name" value="GroEL"/>
    <property type="match status" value="1"/>
</dbReference>
<proteinExistence type="inferred from homology"/>
<dbReference type="InterPro" id="IPR027410">
    <property type="entry name" value="TCP-1-like_intermed_sf"/>
</dbReference>
<dbReference type="NCBIfam" id="NF009487">
    <property type="entry name" value="PRK12849.1"/>
    <property type="match status" value="1"/>
</dbReference>
<dbReference type="SUPFAM" id="SSF48592">
    <property type="entry name" value="GroEL equatorial domain-like"/>
    <property type="match status" value="1"/>
</dbReference>
<dbReference type="Gene3D" id="3.30.260.10">
    <property type="entry name" value="TCP-1-like chaperonin intermediate domain"/>
    <property type="match status" value="1"/>
</dbReference>
<dbReference type="STRING" id="2880.D7FLV5"/>
<accession>D7FLV5</accession>
<dbReference type="NCBIfam" id="NF009488">
    <property type="entry name" value="PRK12850.1"/>
    <property type="match status" value="1"/>
</dbReference>
<dbReference type="OrthoDB" id="1733909at2759"/>
<evidence type="ECO:0000256" key="3">
    <source>
        <dbReference type="RuleBase" id="RU000418"/>
    </source>
</evidence>
<dbReference type="GO" id="GO:0005524">
    <property type="term" value="F:ATP binding"/>
    <property type="evidence" value="ECO:0007669"/>
    <property type="project" value="InterPro"/>
</dbReference>
<dbReference type="FunCoup" id="D7FLV5">
    <property type="interactions" value="297"/>
</dbReference>
<dbReference type="HAMAP" id="MF_00600">
    <property type="entry name" value="CH60"/>
    <property type="match status" value="1"/>
</dbReference>
<dbReference type="NCBIfam" id="NF009489">
    <property type="entry name" value="PRK12851.1"/>
    <property type="match status" value="1"/>
</dbReference>
<evidence type="ECO:0000256" key="2">
    <source>
        <dbReference type="ARBA" id="ARBA00023186"/>
    </source>
</evidence>
<organism evidence="4 5">
    <name type="scientific">Ectocarpus siliculosus</name>
    <name type="common">Brown alga</name>
    <name type="synonym">Conferva siliculosa</name>
    <dbReference type="NCBI Taxonomy" id="2880"/>
    <lineage>
        <taxon>Eukaryota</taxon>
        <taxon>Sar</taxon>
        <taxon>Stramenopiles</taxon>
        <taxon>Ochrophyta</taxon>
        <taxon>PX clade</taxon>
        <taxon>Phaeophyceae</taxon>
        <taxon>Ectocarpales</taxon>
        <taxon>Ectocarpaceae</taxon>
        <taxon>Ectocarpus</taxon>
    </lineage>
</organism>
<dbReference type="InterPro" id="IPR001844">
    <property type="entry name" value="Cpn60/GroEL"/>
</dbReference>
<dbReference type="SUPFAM" id="SSF54849">
    <property type="entry name" value="GroEL-intermediate domain like"/>
    <property type="match status" value="1"/>
</dbReference>
<dbReference type="InterPro" id="IPR027409">
    <property type="entry name" value="GroEL-like_apical_dom_sf"/>
</dbReference>
<evidence type="ECO:0000256" key="1">
    <source>
        <dbReference type="ARBA" id="ARBA00006607"/>
    </source>
</evidence>
<dbReference type="NCBIfam" id="NF000592">
    <property type="entry name" value="PRK00013.1"/>
    <property type="match status" value="1"/>
</dbReference>
<reference evidence="4 5" key="1">
    <citation type="journal article" date="2010" name="Nature">
        <title>The Ectocarpus genome and the independent evolution of multicellularity in brown algae.</title>
        <authorList>
            <person name="Cock J.M."/>
            <person name="Sterck L."/>
            <person name="Rouze P."/>
            <person name="Scornet D."/>
            <person name="Allen A.E."/>
            <person name="Amoutzias G."/>
            <person name="Anthouard V."/>
            <person name="Artiguenave F."/>
            <person name="Aury J.M."/>
            <person name="Badger J.H."/>
            <person name="Beszteri B."/>
            <person name="Billiau K."/>
            <person name="Bonnet E."/>
            <person name="Bothwell J.H."/>
            <person name="Bowler C."/>
            <person name="Boyen C."/>
            <person name="Brownlee C."/>
            <person name="Carrano C.J."/>
            <person name="Charrier B."/>
            <person name="Cho G.Y."/>
            <person name="Coelho S.M."/>
            <person name="Collen J."/>
            <person name="Corre E."/>
            <person name="Da Silva C."/>
            <person name="Delage L."/>
            <person name="Delaroque N."/>
            <person name="Dittami S.M."/>
            <person name="Doulbeau S."/>
            <person name="Elias M."/>
            <person name="Farnham G."/>
            <person name="Gachon C.M."/>
            <person name="Gschloessl B."/>
            <person name="Heesch S."/>
            <person name="Jabbari K."/>
            <person name="Jubin C."/>
            <person name="Kawai H."/>
            <person name="Kimura K."/>
            <person name="Kloareg B."/>
            <person name="Kupper F.C."/>
            <person name="Lang D."/>
            <person name="Le Bail A."/>
            <person name="Leblanc C."/>
            <person name="Lerouge P."/>
            <person name="Lohr M."/>
            <person name="Lopez P.J."/>
            <person name="Martens C."/>
            <person name="Maumus F."/>
            <person name="Michel G."/>
            <person name="Miranda-Saavedra D."/>
            <person name="Morales J."/>
            <person name="Moreau H."/>
            <person name="Motomura T."/>
            <person name="Nagasato C."/>
            <person name="Napoli C.A."/>
            <person name="Nelson D.R."/>
            <person name="Nyvall-Collen P."/>
            <person name="Peters A.F."/>
            <person name="Pommier C."/>
            <person name="Potin P."/>
            <person name="Poulain J."/>
            <person name="Quesneville H."/>
            <person name="Read B."/>
            <person name="Rensing S.A."/>
            <person name="Ritter A."/>
            <person name="Rousvoal S."/>
            <person name="Samanta M."/>
            <person name="Samson G."/>
            <person name="Schroeder D.C."/>
            <person name="Segurens B."/>
            <person name="Strittmatter M."/>
            <person name="Tonon T."/>
            <person name="Tregear J.W."/>
            <person name="Valentin K."/>
            <person name="von Dassow P."/>
            <person name="Yamagishi T."/>
            <person name="Van de Peer Y."/>
            <person name="Wincker P."/>
        </authorList>
    </citation>
    <scope>NUCLEOTIDE SEQUENCE [LARGE SCALE GENOMIC DNA]</scope>
    <source>
        <strain evidence="5">Ec32 / CCAP1310/4</strain>
    </source>
</reference>
<keyword evidence="5" id="KW-1185">Reference proteome</keyword>
<dbReference type="GO" id="GO:0140662">
    <property type="term" value="F:ATP-dependent protein folding chaperone"/>
    <property type="evidence" value="ECO:0007669"/>
    <property type="project" value="InterPro"/>
</dbReference>
<dbReference type="Pfam" id="PF00118">
    <property type="entry name" value="Cpn60_TCP1"/>
    <property type="match status" value="1"/>
</dbReference>
<keyword evidence="2" id="KW-0143">Chaperone</keyword>
<name>D7FLV5_ECTSI</name>
<dbReference type="EMBL" id="FN649760">
    <property type="protein sequence ID" value="CBJ29791.1"/>
    <property type="molecule type" value="Genomic_DNA"/>
</dbReference>
<protein>
    <submittedName>
        <fullName evidence="4">Uncharacterized protein</fullName>
    </submittedName>
</protein>
<dbReference type="Gene3D" id="1.10.560.10">
    <property type="entry name" value="GroEL-like equatorial domain"/>
    <property type="match status" value="1"/>
</dbReference>
<dbReference type="InterPro" id="IPR027413">
    <property type="entry name" value="GROEL-like_equatorial_sf"/>
</dbReference>
<dbReference type="SUPFAM" id="SSF52029">
    <property type="entry name" value="GroEL apical domain-like"/>
    <property type="match status" value="1"/>
</dbReference>
<dbReference type="PANTHER" id="PTHR45633">
    <property type="entry name" value="60 KDA HEAT SHOCK PROTEIN, MITOCHONDRIAL"/>
    <property type="match status" value="1"/>
</dbReference>
<dbReference type="InParanoid" id="D7FLV5"/>
<dbReference type="NCBIfam" id="TIGR02348">
    <property type="entry name" value="GroEL"/>
    <property type="match status" value="1"/>
</dbReference>
<dbReference type="FunFam" id="3.50.7.10:FF:000001">
    <property type="entry name" value="60 kDa chaperonin"/>
    <property type="match status" value="1"/>
</dbReference>
<gene>
    <name evidence="4" type="ORF">Esi_0161_0060</name>
</gene>
<dbReference type="InterPro" id="IPR002423">
    <property type="entry name" value="Cpn60/GroEL/TCP-1"/>
</dbReference>
<evidence type="ECO:0000313" key="5">
    <source>
        <dbReference type="Proteomes" id="UP000002630"/>
    </source>
</evidence>
<dbReference type="eggNOG" id="KOG0356">
    <property type="taxonomic scope" value="Eukaryota"/>
</dbReference>
<evidence type="ECO:0000313" key="4">
    <source>
        <dbReference type="EMBL" id="CBJ29791.1"/>
    </source>
</evidence>